<evidence type="ECO:0000256" key="4">
    <source>
        <dbReference type="ARBA" id="ARBA00023008"/>
    </source>
</evidence>
<dbReference type="SUPFAM" id="SSF57879">
    <property type="entry name" value="Zinc domain conserved in yeast copper-regulated transcription factors"/>
    <property type="match status" value="1"/>
</dbReference>
<dbReference type="Gene3D" id="3.90.430.10">
    <property type="entry name" value="Copper fist DNA-binding domain"/>
    <property type="match status" value="1"/>
</dbReference>
<dbReference type="SMART" id="SM01090">
    <property type="entry name" value="Copper-fist"/>
    <property type="match status" value="1"/>
</dbReference>
<feature type="region of interest" description="Disordered" evidence="8">
    <location>
        <begin position="59"/>
        <end position="82"/>
    </location>
</feature>
<dbReference type="FunFam" id="3.90.430.10:FF:000001">
    <property type="entry name" value="Copper fist DNA-binding protein"/>
    <property type="match status" value="1"/>
</dbReference>
<evidence type="ECO:0000256" key="6">
    <source>
        <dbReference type="ARBA" id="ARBA00023163"/>
    </source>
</evidence>
<dbReference type="GO" id="GO:0006879">
    <property type="term" value="P:intracellular iron ion homeostasis"/>
    <property type="evidence" value="ECO:0007669"/>
    <property type="project" value="TreeGrafter"/>
</dbReference>
<keyword evidence="5" id="KW-0805">Transcription regulation</keyword>
<dbReference type="PROSITE" id="PS50073">
    <property type="entry name" value="COPPER_FIST_2"/>
    <property type="match status" value="1"/>
</dbReference>
<keyword evidence="3" id="KW-0862">Zinc</keyword>
<dbReference type="Pfam" id="PF00649">
    <property type="entry name" value="Copper-fist"/>
    <property type="match status" value="1"/>
</dbReference>
<keyword evidence="4" id="KW-0186">Copper</keyword>
<comment type="caution">
    <text evidence="10">The sequence shown here is derived from an EMBL/GenBank/DDBJ whole genome shotgun (WGS) entry which is preliminary data.</text>
</comment>
<dbReference type="PANTHER" id="PTHR28088">
    <property type="entry name" value="TRANSCRIPTIONAL ACTIVATOR HAA1-RELATED"/>
    <property type="match status" value="1"/>
</dbReference>
<comment type="subcellular location">
    <subcellularLocation>
        <location evidence="1">Nucleus</location>
    </subcellularLocation>
</comment>
<dbReference type="PRINTS" id="PR00617">
    <property type="entry name" value="COPPERFIST"/>
</dbReference>
<evidence type="ECO:0000256" key="3">
    <source>
        <dbReference type="ARBA" id="ARBA00022833"/>
    </source>
</evidence>
<dbReference type="InterPro" id="IPR036395">
    <property type="entry name" value="Cu_fist_DNA-bd_dom_sf"/>
</dbReference>
<keyword evidence="7" id="KW-0539">Nucleus</keyword>
<feature type="domain" description="Copper-fist" evidence="9">
    <location>
        <begin position="1"/>
        <end position="40"/>
    </location>
</feature>
<dbReference type="GO" id="GO:0005634">
    <property type="term" value="C:nucleus"/>
    <property type="evidence" value="ECO:0007669"/>
    <property type="project" value="UniProtKB-SubCell"/>
</dbReference>
<keyword evidence="2" id="KW-0479">Metal-binding</keyword>
<dbReference type="GO" id="GO:0000981">
    <property type="term" value="F:DNA-binding transcription factor activity, RNA polymerase II-specific"/>
    <property type="evidence" value="ECO:0007669"/>
    <property type="project" value="TreeGrafter"/>
</dbReference>
<dbReference type="SMART" id="SM00412">
    <property type="entry name" value="Cu_FIST"/>
    <property type="match status" value="1"/>
</dbReference>
<evidence type="ECO:0000259" key="9">
    <source>
        <dbReference type="PROSITE" id="PS50073"/>
    </source>
</evidence>
<gene>
    <name evidence="10" type="ORF">C8J55DRAFT_521431</name>
</gene>
<name>A0A9W9DHT4_9AGAR</name>
<accession>A0A9W9DHT4</accession>
<dbReference type="Proteomes" id="UP001150238">
    <property type="component" value="Unassembled WGS sequence"/>
</dbReference>
<evidence type="ECO:0000313" key="11">
    <source>
        <dbReference type="Proteomes" id="UP001150238"/>
    </source>
</evidence>
<proteinExistence type="predicted"/>
<keyword evidence="6" id="KW-0804">Transcription</keyword>
<evidence type="ECO:0000256" key="2">
    <source>
        <dbReference type="ARBA" id="ARBA00022723"/>
    </source>
</evidence>
<evidence type="ECO:0000256" key="8">
    <source>
        <dbReference type="SAM" id="MobiDB-lite"/>
    </source>
</evidence>
<evidence type="ECO:0000313" key="10">
    <source>
        <dbReference type="EMBL" id="KAJ4471346.1"/>
    </source>
</evidence>
<dbReference type="GO" id="GO:0005507">
    <property type="term" value="F:copper ion binding"/>
    <property type="evidence" value="ECO:0007669"/>
    <property type="project" value="InterPro"/>
</dbReference>
<dbReference type="GO" id="GO:0000978">
    <property type="term" value="F:RNA polymerase II cis-regulatory region sequence-specific DNA binding"/>
    <property type="evidence" value="ECO:0007669"/>
    <property type="project" value="TreeGrafter"/>
</dbReference>
<dbReference type="GO" id="GO:0006878">
    <property type="term" value="P:intracellular copper ion homeostasis"/>
    <property type="evidence" value="ECO:0007669"/>
    <property type="project" value="TreeGrafter"/>
</dbReference>
<dbReference type="AlphaFoldDB" id="A0A9W9DHT4"/>
<protein>
    <submittedName>
        <fullName evidence="10">Copper fist DNA binding domain-containing protein</fullName>
    </submittedName>
</protein>
<reference evidence="10" key="2">
    <citation type="journal article" date="2023" name="Proc. Natl. Acad. Sci. U.S.A.">
        <title>A global phylogenomic analysis of the shiitake genus Lentinula.</title>
        <authorList>
            <person name="Sierra-Patev S."/>
            <person name="Min B."/>
            <person name="Naranjo-Ortiz M."/>
            <person name="Looney B."/>
            <person name="Konkel Z."/>
            <person name="Slot J.C."/>
            <person name="Sakamoto Y."/>
            <person name="Steenwyk J.L."/>
            <person name="Rokas A."/>
            <person name="Carro J."/>
            <person name="Camarero S."/>
            <person name="Ferreira P."/>
            <person name="Molpeceres G."/>
            <person name="Ruiz-Duenas F.J."/>
            <person name="Serrano A."/>
            <person name="Henrissat B."/>
            <person name="Drula E."/>
            <person name="Hughes K.W."/>
            <person name="Mata J.L."/>
            <person name="Ishikawa N.K."/>
            <person name="Vargas-Isla R."/>
            <person name="Ushijima S."/>
            <person name="Smith C.A."/>
            <person name="Donoghue J."/>
            <person name="Ahrendt S."/>
            <person name="Andreopoulos W."/>
            <person name="He G."/>
            <person name="LaButti K."/>
            <person name="Lipzen A."/>
            <person name="Ng V."/>
            <person name="Riley R."/>
            <person name="Sandor L."/>
            <person name="Barry K."/>
            <person name="Martinez A.T."/>
            <person name="Xiao Y."/>
            <person name="Gibbons J.G."/>
            <person name="Terashima K."/>
            <person name="Grigoriev I.V."/>
            <person name="Hibbett D."/>
        </authorList>
    </citation>
    <scope>NUCLEOTIDE SEQUENCE</scope>
    <source>
        <strain evidence="10">Sp2 HRB7682 ss15</strain>
    </source>
</reference>
<organism evidence="10 11">
    <name type="scientific">Lentinula lateritia</name>
    <dbReference type="NCBI Taxonomy" id="40482"/>
    <lineage>
        <taxon>Eukaryota</taxon>
        <taxon>Fungi</taxon>
        <taxon>Dikarya</taxon>
        <taxon>Basidiomycota</taxon>
        <taxon>Agaricomycotina</taxon>
        <taxon>Agaricomycetes</taxon>
        <taxon>Agaricomycetidae</taxon>
        <taxon>Agaricales</taxon>
        <taxon>Marasmiineae</taxon>
        <taxon>Omphalotaceae</taxon>
        <taxon>Lentinula</taxon>
    </lineage>
</organism>
<reference evidence="10" key="1">
    <citation type="submission" date="2022-08" db="EMBL/GenBank/DDBJ databases">
        <authorList>
            <consortium name="DOE Joint Genome Institute"/>
            <person name="Min B."/>
            <person name="Riley R."/>
            <person name="Sierra-Patev S."/>
            <person name="Naranjo-Ortiz M."/>
            <person name="Looney B."/>
            <person name="Konkel Z."/>
            <person name="Slot J.C."/>
            <person name="Sakamoto Y."/>
            <person name="Steenwyk J.L."/>
            <person name="Rokas A."/>
            <person name="Carro J."/>
            <person name="Camarero S."/>
            <person name="Ferreira P."/>
            <person name="Molpeceres G."/>
            <person name="Ruiz-Duenas F.J."/>
            <person name="Serrano A."/>
            <person name="Henrissat B."/>
            <person name="Drula E."/>
            <person name="Hughes K.W."/>
            <person name="Mata J.L."/>
            <person name="Ishikawa N.K."/>
            <person name="Vargas-Isla R."/>
            <person name="Ushijima S."/>
            <person name="Smith C.A."/>
            <person name="Ahrendt S."/>
            <person name="Andreopoulos W."/>
            <person name="He G."/>
            <person name="Labutti K."/>
            <person name="Lipzen A."/>
            <person name="Ng V."/>
            <person name="Sandor L."/>
            <person name="Barry K."/>
            <person name="Martinez A.T."/>
            <person name="Xiao Y."/>
            <person name="Gibbons J.G."/>
            <person name="Terashima K."/>
            <person name="Hibbett D.S."/>
            <person name="Grigoriev I.V."/>
        </authorList>
    </citation>
    <scope>NUCLEOTIDE SEQUENCE</scope>
    <source>
        <strain evidence="10">Sp2 HRB7682 ss15</strain>
    </source>
</reference>
<sequence length="398" mass="42851">MVFVNSKKFACEACIKGHRSSTCSHTDRPLFEVKKKGRPVSQCERCRELRQSKRVHSKCNCNPKEQKPPSKPQTGQKPPRFVPIAPALPNGLKDVVRVAHSASSNSRQTVDTLLNPCSCKNPAWECNCRQSANSFSSNGLNTLAQAAQLCCAVDSNTVSSKPTRPPSPTYLRKRIKHTHNTPGPELPPFLFDTSPLADTNFESGSMPPITQIASIAGSGCTCGVECNCPGCVEHRGAEYADSERQSCDPDPCGTCVDNHQGIGLPDSSFALDPRYTSSRMINQFFARAASLPSPPVNRKMGVGIKLDPGNIMVYPTAAMENKERGVPFGLITIPKLECCGGKCGCPDGDCSCGKSCEGCCTDHDHDRSNSNEPNTSSEAEFSTFRVISAPVQSCCSGK</sequence>
<dbReference type="PANTHER" id="PTHR28088:SF5">
    <property type="entry name" value="TRANSCRIPTIONAL ACTIVATOR HAA1-RELATED"/>
    <property type="match status" value="1"/>
</dbReference>
<evidence type="ECO:0000256" key="1">
    <source>
        <dbReference type="ARBA" id="ARBA00004123"/>
    </source>
</evidence>
<dbReference type="GO" id="GO:0045944">
    <property type="term" value="P:positive regulation of transcription by RNA polymerase II"/>
    <property type="evidence" value="ECO:0007669"/>
    <property type="project" value="TreeGrafter"/>
</dbReference>
<dbReference type="EMBL" id="JANVFS010000029">
    <property type="protein sequence ID" value="KAJ4471346.1"/>
    <property type="molecule type" value="Genomic_DNA"/>
</dbReference>
<evidence type="ECO:0000256" key="5">
    <source>
        <dbReference type="ARBA" id="ARBA00023015"/>
    </source>
</evidence>
<dbReference type="InterPro" id="IPR001083">
    <property type="entry name" value="Cu_fist_DNA-bd_dom"/>
</dbReference>
<dbReference type="InterPro" id="IPR051763">
    <property type="entry name" value="Copper_Homeo_Regul"/>
</dbReference>
<evidence type="ECO:0000256" key="7">
    <source>
        <dbReference type="ARBA" id="ARBA00023242"/>
    </source>
</evidence>